<dbReference type="Gene3D" id="3.30.43.10">
    <property type="entry name" value="Uridine Diphospho-n-acetylenolpyruvylglucosamine Reductase, domain 2"/>
    <property type="match status" value="1"/>
</dbReference>
<keyword evidence="5" id="KW-0560">Oxidoreductase</keyword>
<dbReference type="Proteomes" id="UP001437256">
    <property type="component" value="Unassembled WGS sequence"/>
</dbReference>
<dbReference type="PANTHER" id="PTHR42973">
    <property type="entry name" value="BINDING OXIDOREDUCTASE, PUTATIVE (AFU_ORTHOLOGUE AFUA_1G17690)-RELATED"/>
    <property type="match status" value="1"/>
</dbReference>
<sequence length="557" mass="60296">MTSVIIPGFTGNLFTPTLPGYESAIQRFSTTAVLRPALIAEPASSEDISPVLKFALSQSPPLELAVKGGGANPYPASSSNGGLVLDLGLLNKVTVSPDKKSITVGGGALWGDVYAAADKAGVVVVGASVYLVGVGGSVLAGGYSPLSGQYGLSIDNMIRATVVLADGRIMTTDATNEPDLFWAIRGGVNQFGVVTEMVFEAYPSPGLITVGSLVYLPTELPNVLAALHEHFLYQHPSTKMILMFARSPPDFAPGILILPYIEENKTDPATVLKPFRESATPIFEGLGTVNNFTAVSHGADSVLNGQPPRVTSDGALISDLWDDLVLSVFENWENFTNEPRFHSSILMWEFSHRDKIASVPVEATAFAARSPHYYMTITGRHTDPVDDAEVAEWATSLVGFVKQQQVERTGFPLPTPQLFAYSPETESSDEVWGENLSKLRKLKSRIQNPNIMNLYNTVLIAALMTTASAWHLQLYRDASYIGVVEDRRGTLDQPCKNLGSDNVVTSMHWQAGSIASEIVLYQNKNCQGARWATSGNWNVAKFPSPWDNSISSYKINY</sequence>
<proteinExistence type="inferred from homology"/>
<accession>A0ABR2ZGB3</accession>
<keyword evidence="8" id="KW-1185">Reference proteome</keyword>
<comment type="cofactor">
    <cofactor evidence="1">
        <name>FAD</name>
        <dbReference type="ChEBI" id="CHEBI:57692"/>
    </cofactor>
</comment>
<reference evidence="7 8" key="1">
    <citation type="submission" date="2024-05" db="EMBL/GenBank/DDBJ databases">
        <title>A draft genome resource for the thread blight pathogen Marasmius tenuissimus strain MS-2.</title>
        <authorList>
            <person name="Yulfo-Soto G.E."/>
            <person name="Baruah I.K."/>
            <person name="Amoako-Attah I."/>
            <person name="Bukari Y."/>
            <person name="Meinhardt L.W."/>
            <person name="Bailey B.A."/>
            <person name="Cohen S.P."/>
        </authorList>
    </citation>
    <scope>NUCLEOTIDE SEQUENCE [LARGE SCALE GENOMIC DNA]</scope>
    <source>
        <strain evidence="7 8">MS-2</strain>
    </source>
</reference>
<dbReference type="Gene3D" id="3.30.465.10">
    <property type="match status" value="1"/>
</dbReference>
<gene>
    <name evidence="7" type="ORF">AAF712_012940</name>
</gene>
<evidence type="ECO:0000256" key="2">
    <source>
        <dbReference type="ARBA" id="ARBA00005466"/>
    </source>
</evidence>
<dbReference type="Gene3D" id="3.40.462.20">
    <property type="match status" value="1"/>
</dbReference>
<dbReference type="PANTHER" id="PTHR42973:SF39">
    <property type="entry name" value="FAD-BINDING PCMH-TYPE DOMAIN-CONTAINING PROTEIN"/>
    <property type="match status" value="1"/>
</dbReference>
<comment type="caution">
    <text evidence="7">The sequence shown here is derived from an EMBL/GenBank/DDBJ whole genome shotgun (WGS) entry which is preliminary data.</text>
</comment>
<evidence type="ECO:0000256" key="5">
    <source>
        <dbReference type="ARBA" id="ARBA00023002"/>
    </source>
</evidence>
<dbReference type="PROSITE" id="PS51387">
    <property type="entry name" value="FAD_PCMH"/>
    <property type="match status" value="1"/>
</dbReference>
<dbReference type="EMBL" id="JBBXMP010000183">
    <property type="protein sequence ID" value="KAL0060277.1"/>
    <property type="molecule type" value="Genomic_DNA"/>
</dbReference>
<organism evidence="7 8">
    <name type="scientific">Marasmius tenuissimus</name>
    <dbReference type="NCBI Taxonomy" id="585030"/>
    <lineage>
        <taxon>Eukaryota</taxon>
        <taxon>Fungi</taxon>
        <taxon>Dikarya</taxon>
        <taxon>Basidiomycota</taxon>
        <taxon>Agaricomycotina</taxon>
        <taxon>Agaricomycetes</taxon>
        <taxon>Agaricomycetidae</taxon>
        <taxon>Agaricales</taxon>
        <taxon>Marasmiineae</taxon>
        <taxon>Marasmiaceae</taxon>
        <taxon>Marasmius</taxon>
    </lineage>
</organism>
<dbReference type="Pfam" id="PF01565">
    <property type="entry name" value="FAD_binding_4"/>
    <property type="match status" value="1"/>
</dbReference>
<dbReference type="SUPFAM" id="SSF56176">
    <property type="entry name" value="FAD-binding/transporter-associated domain-like"/>
    <property type="match status" value="1"/>
</dbReference>
<dbReference type="InterPro" id="IPR016169">
    <property type="entry name" value="FAD-bd_PCMH_sub2"/>
</dbReference>
<dbReference type="Gene3D" id="2.60.20.10">
    <property type="entry name" value="Crystallins"/>
    <property type="match status" value="1"/>
</dbReference>
<protein>
    <recommendedName>
        <fullName evidence="6">FAD-binding PCMH-type domain-containing protein</fullName>
    </recommendedName>
</protein>
<dbReference type="InterPro" id="IPR036318">
    <property type="entry name" value="FAD-bd_PCMH-like_sf"/>
</dbReference>
<keyword evidence="4" id="KW-0274">FAD</keyword>
<comment type="similarity">
    <text evidence="2">Belongs to the oxygen-dependent FAD-linked oxidoreductase family.</text>
</comment>
<evidence type="ECO:0000256" key="1">
    <source>
        <dbReference type="ARBA" id="ARBA00001974"/>
    </source>
</evidence>
<evidence type="ECO:0000313" key="7">
    <source>
        <dbReference type="EMBL" id="KAL0060277.1"/>
    </source>
</evidence>
<keyword evidence="3" id="KW-0285">Flavoprotein</keyword>
<dbReference type="InterPro" id="IPR016166">
    <property type="entry name" value="FAD-bd_PCMH"/>
</dbReference>
<evidence type="ECO:0000256" key="4">
    <source>
        <dbReference type="ARBA" id="ARBA00022827"/>
    </source>
</evidence>
<name>A0ABR2ZGB3_9AGAR</name>
<dbReference type="InterPro" id="IPR016167">
    <property type="entry name" value="FAD-bd_PCMH_sub1"/>
</dbReference>
<dbReference type="InterPro" id="IPR006094">
    <property type="entry name" value="Oxid_FAD_bind_N"/>
</dbReference>
<feature type="domain" description="FAD-binding PCMH-type" evidence="6">
    <location>
        <begin position="32"/>
        <end position="204"/>
    </location>
</feature>
<evidence type="ECO:0000259" key="6">
    <source>
        <dbReference type="PROSITE" id="PS51387"/>
    </source>
</evidence>
<evidence type="ECO:0000256" key="3">
    <source>
        <dbReference type="ARBA" id="ARBA00022630"/>
    </source>
</evidence>
<evidence type="ECO:0000313" key="8">
    <source>
        <dbReference type="Proteomes" id="UP001437256"/>
    </source>
</evidence>
<dbReference type="InterPro" id="IPR050416">
    <property type="entry name" value="FAD-linked_Oxidoreductase"/>
</dbReference>